<keyword evidence="3" id="KW-1185">Reference proteome</keyword>
<dbReference type="RefSeq" id="WP_230105345.1">
    <property type="nucleotide sequence ID" value="NZ_AP024845.1"/>
</dbReference>
<feature type="transmembrane region" description="Helical" evidence="1">
    <location>
        <begin position="125"/>
        <end position="144"/>
    </location>
</feature>
<accession>A0ABN6YY62</accession>
<feature type="transmembrane region" description="Helical" evidence="1">
    <location>
        <begin position="96"/>
        <end position="118"/>
    </location>
</feature>
<sequence length="213" mass="23923">MKKYHSFFFLWGIIMLVSEIWKQYTLTFVLGQGHYNLWYLPFQLCSIPMYVCLLIPWVKNPRLLGILAAFLTDYGLLGGIFAFFDTSGMHYGYAPLTVHSYLWHIVLIFIGLTAACIFPSSSKWSCFLGSTALFLVCCLIALILDLTLDSYGTINMFYINPDYPMAQKVFSSIALAIGNTPGILVYIGSIISGAALFHIIWRQAASRLIGPES</sequence>
<dbReference type="Pfam" id="PF14808">
    <property type="entry name" value="TMEM164"/>
    <property type="match status" value="1"/>
</dbReference>
<keyword evidence="1" id="KW-0812">Transmembrane</keyword>
<evidence type="ECO:0000313" key="3">
    <source>
        <dbReference type="Proteomes" id="UP001305815"/>
    </source>
</evidence>
<feature type="transmembrane region" description="Helical" evidence="1">
    <location>
        <begin position="38"/>
        <end position="57"/>
    </location>
</feature>
<name>A0ABN6YY62_9FIRM</name>
<evidence type="ECO:0008006" key="4">
    <source>
        <dbReference type="Google" id="ProtNLM"/>
    </source>
</evidence>
<organism evidence="2 3">
    <name type="scientific">Claveliimonas bilis</name>
    <dbReference type="NCBI Taxonomy" id="3028070"/>
    <lineage>
        <taxon>Bacteria</taxon>
        <taxon>Bacillati</taxon>
        <taxon>Bacillota</taxon>
        <taxon>Clostridia</taxon>
        <taxon>Lachnospirales</taxon>
        <taxon>Lachnospiraceae</taxon>
        <taxon>Claveliimonas</taxon>
    </lineage>
</organism>
<evidence type="ECO:0000313" key="2">
    <source>
        <dbReference type="EMBL" id="BDZ78328.1"/>
    </source>
</evidence>
<reference evidence="3" key="1">
    <citation type="journal article" date="2023" name="Int. J. Syst. Evol. Microbiol.">
        <title>Claveliimonas bilis gen. nov., sp. nov., deoxycholic acid-producing bacteria isolated from human faeces, and reclassification of Sellimonas monacensis Zenner et al. 2021 as Claveliimonas monacensis comb. nov.</title>
        <authorList>
            <person name="Hisatomi A."/>
            <person name="Kastawa N.W.E.P.G."/>
            <person name="Song I."/>
            <person name="Ohkuma M."/>
            <person name="Fukiya S."/>
            <person name="Sakamoto M."/>
        </authorList>
    </citation>
    <scope>NUCLEOTIDE SEQUENCE [LARGE SCALE GENOMIC DNA]</scope>
    <source>
        <strain evidence="3">12BBH14</strain>
    </source>
</reference>
<dbReference type="EMBL" id="AP027742">
    <property type="protein sequence ID" value="BDZ78328.1"/>
    <property type="molecule type" value="Genomic_DNA"/>
</dbReference>
<proteinExistence type="predicted"/>
<feature type="transmembrane region" description="Helical" evidence="1">
    <location>
        <begin position="64"/>
        <end position="84"/>
    </location>
</feature>
<keyword evidence="1" id="KW-0472">Membrane</keyword>
<dbReference type="Proteomes" id="UP001305815">
    <property type="component" value="Chromosome"/>
</dbReference>
<feature type="transmembrane region" description="Helical" evidence="1">
    <location>
        <begin position="183"/>
        <end position="201"/>
    </location>
</feature>
<protein>
    <recommendedName>
        <fullName evidence="4">Integral membrane protein</fullName>
    </recommendedName>
</protein>
<keyword evidence="1" id="KW-1133">Transmembrane helix</keyword>
<gene>
    <name evidence="2" type="ORF">Lac1_25110</name>
</gene>
<evidence type="ECO:0000256" key="1">
    <source>
        <dbReference type="SAM" id="Phobius"/>
    </source>
</evidence>